<accession>A0A0M3KBE8</accession>
<keyword evidence="1" id="KW-0812">Transmembrane</keyword>
<protein>
    <submittedName>
        <fullName evidence="4">CKLF like MARVEL transmembrane domain containing 3</fullName>
    </submittedName>
</protein>
<reference evidence="2 3" key="2">
    <citation type="submission" date="2018-11" db="EMBL/GenBank/DDBJ databases">
        <authorList>
            <consortium name="Pathogen Informatics"/>
        </authorList>
    </citation>
    <scope>NUCLEOTIDE SEQUENCE [LARGE SCALE GENOMIC DNA]</scope>
</reference>
<gene>
    <name evidence="2" type="ORF">ASIM_LOCUS17696</name>
</gene>
<sequence>MSAGARGFKRVIQGEPVDTVVDKHCILCLFEGLIYFAIFSASVTIYDLLTRLGSSSQGRRSAERKRTT</sequence>
<dbReference type="AlphaFoldDB" id="A0A0M3KBE8"/>
<keyword evidence="1" id="KW-0472">Membrane</keyword>
<dbReference type="Proteomes" id="UP000267096">
    <property type="component" value="Unassembled WGS sequence"/>
</dbReference>
<keyword evidence="1" id="KW-1133">Transmembrane helix</keyword>
<dbReference type="WBParaSite" id="ASIM_0001829501-mRNA-1">
    <property type="protein sequence ID" value="ASIM_0001829501-mRNA-1"/>
    <property type="gene ID" value="ASIM_0001829501"/>
</dbReference>
<dbReference type="EMBL" id="UYRR01034462">
    <property type="protein sequence ID" value="VDK61136.1"/>
    <property type="molecule type" value="Genomic_DNA"/>
</dbReference>
<evidence type="ECO:0000256" key="1">
    <source>
        <dbReference type="SAM" id="Phobius"/>
    </source>
</evidence>
<proteinExistence type="predicted"/>
<feature type="transmembrane region" description="Helical" evidence="1">
    <location>
        <begin position="32"/>
        <end position="49"/>
    </location>
</feature>
<reference evidence="4" key="1">
    <citation type="submission" date="2017-02" db="UniProtKB">
        <authorList>
            <consortium name="WormBaseParasite"/>
        </authorList>
    </citation>
    <scope>IDENTIFICATION</scope>
</reference>
<evidence type="ECO:0000313" key="3">
    <source>
        <dbReference type="Proteomes" id="UP000267096"/>
    </source>
</evidence>
<organism evidence="4">
    <name type="scientific">Anisakis simplex</name>
    <name type="common">Herring worm</name>
    <dbReference type="NCBI Taxonomy" id="6269"/>
    <lineage>
        <taxon>Eukaryota</taxon>
        <taxon>Metazoa</taxon>
        <taxon>Ecdysozoa</taxon>
        <taxon>Nematoda</taxon>
        <taxon>Chromadorea</taxon>
        <taxon>Rhabditida</taxon>
        <taxon>Spirurina</taxon>
        <taxon>Ascaridomorpha</taxon>
        <taxon>Ascaridoidea</taxon>
        <taxon>Anisakidae</taxon>
        <taxon>Anisakis</taxon>
        <taxon>Anisakis simplex complex</taxon>
    </lineage>
</organism>
<keyword evidence="3" id="KW-1185">Reference proteome</keyword>
<evidence type="ECO:0000313" key="4">
    <source>
        <dbReference type="WBParaSite" id="ASIM_0001829501-mRNA-1"/>
    </source>
</evidence>
<name>A0A0M3KBE8_ANISI</name>
<evidence type="ECO:0000313" key="2">
    <source>
        <dbReference type="EMBL" id="VDK61136.1"/>
    </source>
</evidence>